<dbReference type="HOGENOM" id="CLU_000604_1_2_5"/>
<dbReference type="InterPro" id="IPR017871">
    <property type="entry name" value="ABC_transporter-like_CS"/>
</dbReference>
<keyword evidence="2" id="KW-0547">Nucleotide-binding</keyword>
<keyword evidence="1" id="KW-0813">Transport</keyword>
<dbReference type="SUPFAM" id="SSF52540">
    <property type="entry name" value="P-loop containing nucleoside triphosphate hydrolases"/>
    <property type="match status" value="1"/>
</dbReference>
<dbReference type="GO" id="GO:0005886">
    <property type="term" value="C:plasma membrane"/>
    <property type="evidence" value="ECO:0007669"/>
    <property type="project" value="TreeGrafter"/>
</dbReference>
<name>A3VA40_9RHOB</name>
<dbReference type="AlphaFoldDB" id="A3VA40"/>
<evidence type="ECO:0000259" key="4">
    <source>
        <dbReference type="PROSITE" id="PS50893"/>
    </source>
</evidence>
<dbReference type="Proteomes" id="UP000002931">
    <property type="component" value="Unassembled WGS sequence"/>
</dbReference>
<dbReference type="OrthoDB" id="9806149at2"/>
<keyword evidence="6" id="KW-1185">Reference proteome</keyword>
<protein>
    <submittedName>
        <fullName evidence="5">Putative branched-chain amino acid ABC transporter, ATP-binding protein</fullName>
    </submittedName>
</protein>
<gene>
    <name evidence="5" type="ORF">RB2654_19398</name>
</gene>
<dbReference type="eggNOG" id="COG0411">
    <property type="taxonomic scope" value="Bacteria"/>
</dbReference>
<dbReference type="InterPro" id="IPR027417">
    <property type="entry name" value="P-loop_NTPase"/>
</dbReference>
<dbReference type="PANTHER" id="PTHR45772:SF2">
    <property type="entry name" value="ABC TRANSPORTER ATP-BINDING PROTEIN"/>
    <property type="match status" value="1"/>
</dbReference>
<keyword evidence="3 5" id="KW-0067">ATP-binding</keyword>
<sequence>MTYMLEARDLHKYFGALHVTNGVNLKLAPGARHALIGPNGAGKTTLVGQLSGVIAPTSGQVLIGGEDVTRLAPAKRTRMGLVRTFQISNLFTDMTVLENVYLAVSQNRRMGVNPFRAAGRDKDSIDRAMDLIRKVRLEPHADRLVSELAYGQQRLIEIAIALALDPKILLLDEPAAGIPTGELDLLLRVIEELDPSLALLIIEHDMELVRRVATDVTVLVHGTVLIDGPLREVMSSDEVKRVYLGGGEVEAQNA</sequence>
<dbReference type="STRING" id="314271.RB2654_19398"/>
<dbReference type="SMART" id="SM00382">
    <property type="entry name" value="AAA"/>
    <property type="match status" value="1"/>
</dbReference>
<dbReference type="PANTHER" id="PTHR45772">
    <property type="entry name" value="CONSERVED COMPONENT OF ABC TRANSPORTER FOR NATURAL AMINO ACIDS-RELATED"/>
    <property type="match status" value="1"/>
</dbReference>
<dbReference type="GO" id="GO:0005524">
    <property type="term" value="F:ATP binding"/>
    <property type="evidence" value="ECO:0007669"/>
    <property type="project" value="UniProtKB-KW"/>
</dbReference>
<dbReference type="RefSeq" id="WP_008334649.1">
    <property type="nucleotide sequence ID" value="NZ_CH902578.1"/>
</dbReference>
<dbReference type="CDD" id="cd03219">
    <property type="entry name" value="ABC_Mj1267_LivG_branched"/>
    <property type="match status" value="1"/>
</dbReference>
<evidence type="ECO:0000313" key="6">
    <source>
        <dbReference type="Proteomes" id="UP000002931"/>
    </source>
</evidence>
<dbReference type="InterPro" id="IPR003439">
    <property type="entry name" value="ABC_transporter-like_ATP-bd"/>
</dbReference>
<dbReference type="InterPro" id="IPR003593">
    <property type="entry name" value="AAA+_ATPase"/>
</dbReference>
<evidence type="ECO:0000256" key="2">
    <source>
        <dbReference type="ARBA" id="ARBA00022741"/>
    </source>
</evidence>
<proteinExistence type="predicted"/>
<reference evidence="5 6" key="1">
    <citation type="journal article" date="2010" name="J. Bacteriol.">
        <title>Genome sequences of Pelagibaca bermudensis HTCC2601T and Maritimibacter alkaliphilus HTCC2654T, the type strains of two marine Roseobacter genera.</title>
        <authorList>
            <person name="Thrash J.C."/>
            <person name="Cho J.C."/>
            <person name="Ferriera S."/>
            <person name="Johnson J."/>
            <person name="Vergin K.L."/>
            <person name="Giovannoni S.J."/>
        </authorList>
    </citation>
    <scope>NUCLEOTIDE SEQUENCE [LARGE SCALE GENOMIC DNA]</scope>
    <source>
        <strain evidence="5 6">HTCC2654</strain>
    </source>
</reference>
<comment type="caution">
    <text evidence="5">The sequence shown here is derived from an EMBL/GenBank/DDBJ whole genome shotgun (WGS) entry which is preliminary data.</text>
</comment>
<dbReference type="Pfam" id="PF00005">
    <property type="entry name" value="ABC_tran"/>
    <property type="match status" value="1"/>
</dbReference>
<evidence type="ECO:0000256" key="1">
    <source>
        <dbReference type="ARBA" id="ARBA00022448"/>
    </source>
</evidence>
<evidence type="ECO:0000256" key="3">
    <source>
        <dbReference type="ARBA" id="ARBA00022840"/>
    </source>
</evidence>
<accession>A3VA40</accession>
<dbReference type="EMBL" id="AAMT01000001">
    <property type="protein sequence ID" value="EAQ14781.1"/>
    <property type="molecule type" value="Genomic_DNA"/>
</dbReference>
<dbReference type="PROSITE" id="PS00211">
    <property type="entry name" value="ABC_TRANSPORTER_1"/>
    <property type="match status" value="1"/>
</dbReference>
<dbReference type="InterPro" id="IPR051120">
    <property type="entry name" value="ABC_AA/LPS_Transport"/>
</dbReference>
<organism evidence="5 6">
    <name type="scientific">Maritimibacter alkaliphilus HTCC2654</name>
    <dbReference type="NCBI Taxonomy" id="314271"/>
    <lineage>
        <taxon>Bacteria</taxon>
        <taxon>Pseudomonadati</taxon>
        <taxon>Pseudomonadota</taxon>
        <taxon>Alphaproteobacteria</taxon>
        <taxon>Rhodobacterales</taxon>
        <taxon>Roseobacteraceae</taxon>
        <taxon>Maritimibacter</taxon>
    </lineage>
</organism>
<dbReference type="Gene3D" id="3.40.50.300">
    <property type="entry name" value="P-loop containing nucleotide triphosphate hydrolases"/>
    <property type="match status" value="1"/>
</dbReference>
<feature type="domain" description="ABC transporter" evidence="4">
    <location>
        <begin position="5"/>
        <end position="246"/>
    </location>
</feature>
<dbReference type="GO" id="GO:0016887">
    <property type="term" value="F:ATP hydrolysis activity"/>
    <property type="evidence" value="ECO:0007669"/>
    <property type="project" value="InterPro"/>
</dbReference>
<dbReference type="PROSITE" id="PS50893">
    <property type="entry name" value="ABC_TRANSPORTER_2"/>
    <property type="match status" value="1"/>
</dbReference>
<evidence type="ECO:0000313" key="5">
    <source>
        <dbReference type="EMBL" id="EAQ14781.1"/>
    </source>
</evidence>